<evidence type="ECO:0000256" key="1">
    <source>
        <dbReference type="ARBA" id="ARBA00004651"/>
    </source>
</evidence>
<dbReference type="SUPFAM" id="SSF103473">
    <property type="entry name" value="MFS general substrate transporter"/>
    <property type="match status" value="1"/>
</dbReference>
<dbReference type="Proteomes" id="UP001597393">
    <property type="component" value="Unassembled WGS sequence"/>
</dbReference>
<protein>
    <submittedName>
        <fullName evidence="8">MFS transporter</fullName>
    </submittedName>
</protein>
<reference evidence="9" key="1">
    <citation type="journal article" date="2019" name="Int. J. Syst. Evol. Microbiol.">
        <title>The Global Catalogue of Microorganisms (GCM) 10K type strain sequencing project: providing services to taxonomists for standard genome sequencing and annotation.</title>
        <authorList>
            <consortium name="The Broad Institute Genomics Platform"/>
            <consortium name="The Broad Institute Genome Sequencing Center for Infectious Disease"/>
            <person name="Wu L."/>
            <person name="Ma J."/>
        </authorList>
    </citation>
    <scope>NUCLEOTIDE SEQUENCE [LARGE SCALE GENOMIC DNA]</scope>
    <source>
        <strain evidence="9">KCTC 42248</strain>
    </source>
</reference>
<feature type="transmembrane region" description="Helical" evidence="6">
    <location>
        <begin position="12"/>
        <end position="37"/>
    </location>
</feature>
<dbReference type="PROSITE" id="PS50850">
    <property type="entry name" value="MFS"/>
    <property type="match status" value="1"/>
</dbReference>
<name>A0ABW5NJ22_9SPHI</name>
<feature type="transmembrane region" description="Helical" evidence="6">
    <location>
        <begin position="220"/>
        <end position="241"/>
    </location>
</feature>
<evidence type="ECO:0000256" key="2">
    <source>
        <dbReference type="ARBA" id="ARBA00022475"/>
    </source>
</evidence>
<feature type="transmembrane region" description="Helical" evidence="6">
    <location>
        <begin position="346"/>
        <end position="368"/>
    </location>
</feature>
<accession>A0ABW5NJ22</accession>
<dbReference type="CDD" id="cd06173">
    <property type="entry name" value="MFS_MefA_like"/>
    <property type="match status" value="1"/>
</dbReference>
<feature type="transmembrane region" description="Helical" evidence="6">
    <location>
        <begin position="311"/>
        <end position="334"/>
    </location>
</feature>
<evidence type="ECO:0000256" key="6">
    <source>
        <dbReference type="SAM" id="Phobius"/>
    </source>
</evidence>
<keyword evidence="4 6" id="KW-1133">Transmembrane helix</keyword>
<feature type="transmembrane region" description="Helical" evidence="6">
    <location>
        <begin position="374"/>
        <end position="394"/>
    </location>
</feature>
<evidence type="ECO:0000256" key="3">
    <source>
        <dbReference type="ARBA" id="ARBA00022692"/>
    </source>
</evidence>
<dbReference type="PANTHER" id="PTHR23513">
    <property type="entry name" value="INTEGRAL MEMBRANE EFFLUX PROTEIN-RELATED"/>
    <property type="match status" value="1"/>
</dbReference>
<feature type="transmembrane region" description="Helical" evidence="6">
    <location>
        <begin position="44"/>
        <end position="63"/>
    </location>
</feature>
<proteinExistence type="predicted"/>
<evidence type="ECO:0000313" key="9">
    <source>
        <dbReference type="Proteomes" id="UP001597393"/>
    </source>
</evidence>
<keyword evidence="2" id="KW-1003">Cell membrane</keyword>
<dbReference type="InterPro" id="IPR036259">
    <property type="entry name" value="MFS_trans_sf"/>
</dbReference>
<dbReference type="RefSeq" id="WP_380870029.1">
    <property type="nucleotide sequence ID" value="NZ_JBHUMA010000006.1"/>
</dbReference>
<evidence type="ECO:0000256" key="4">
    <source>
        <dbReference type="ARBA" id="ARBA00022989"/>
    </source>
</evidence>
<evidence type="ECO:0000259" key="7">
    <source>
        <dbReference type="PROSITE" id="PS50850"/>
    </source>
</evidence>
<feature type="transmembrane region" description="Helical" evidence="6">
    <location>
        <begin position="286"/>
        <end position="305"/>
    </location>
</feature>
<comment type="subcellular location">
    <subcellularLocation>
        <location evidence="1">Cell membrane</location>
        <topology evidence="1">Multi-pass membrane protein</topology>
    </subcellularLocation>
</comment>
<sequence>MKNQPWLKTYLFIWVGQFFSMVTSYAVHFAVIIWLSLEQQSAEVLALAGIAGMLPQAIIGPFAGVFIDRWDRKKVMMFSDGFIAICAFAMTFLLREEQPDLHWVYALLACRSVGNAFQSPAMQAIAPLIVPEKDLLRVSGINQMLQSVSTIAGPALGTLAITYFAIADVLYLDIVGAIAAITSLLFIRIPHLKIETNSSIRNVLVELKEGFGAIHNNRGLGFLFVYAMLATLFVMPAAIMFPLLTTGHYGGGKLEMSIVEIVWGVGMLIGGSAIGFLGIKTRKVILANAMHIALGIAFVCCGAFPPSWFMAFVIITALSGMACSIFSATFMTTIQEEVDPKMLGRVFSLYFSMAILPSVVGLLFTGTIAEQVGVAKAFIIAGSLVTFVGVISFFTPTLMQLGKKANQSIS</sequence>
<dbReference type="Gene3D" id="1.20.1250.20">
    <property type="entry name" value="MFS general substrate transporter like domains"/>
    <property type="match status" value="1"/>
</dbReference>
<dbReference type="EMBL" id="JBHUMA010000006">
    <property type="protein sequence ID" value="MFD2598653.1"/>
    <property type="molecule type" value="Genomic_DNA"/>
</dbReference>
<evidence type="ECO:0000313" key="8">
    <source>
        <dbReference type="EMBL" id="MFD2598653.1"/>
    </source>
</evidence>
<evidence type="ECO:0000256" key="5">
    <source>
        <dbReference type="ARBA" id="ARBA00023136"/>
    </source>
</evidence>
<feature type="domain" description="Major facilitator superfamily (MFS) profile" evidence="7">
    <location>
        <begin position="308"/>
        <end position="410"/>
    </location>
</feature>
<keyword evidence="3 6" id="KW-0812">Transmembrane</keyword>
<dbReference type="InterPro" id="IPR020846">
    <property type="entry name" value="MFS_dom"/>
</dbReference>
<feature type="transmembrane region" description="Helical" evidence="6">
    <location>
        <begin position="170"/>
        <end position="189"/>
    </location>
</feature>
<gene>
    <name evidence="8" type="ORF">ACFSQ3_06780</name>
</gene>
<comment type="caution">
    <text evidence="8">The sequence shown here is derived from an EMBL/GenBank/DDBJ whole genome shotgun (WGS) entry which is preliminary data.</text>
</comment>
<keyword evidence="9" id="KW-1185">Reference proteome</keyword>
<organism evidence="8 9">
    <name type="scientific">Sphingobacterium corticis</name>
    <dbReference type="NCBI Taxonomy" id="1812823"/>
    <lineage>
        <taxon>Bacteria</taxon>
        <taxon>Pseudomonadati</taxon>
        <taxon>Bacteroidota</taxon>
        <taxon>Sphingobacteriia</taxon>
        <taxon>Sphingobacteriales</taxon>
        <taxon>Sphingobacteriaceae</taxon>
        <taxon>Sphingobacterium</taxon>
    </lineage>
</organism>
<dbReference type="InterPro" id="IPR011701">
    <property type="entry name" value="MFS"/>
</dbReference>
<feature type="transmembrane region" description="Helical" evidence="6">
    <location>
        <begin position="144"/>
        <end position="164"/>
    </location>
</feature>
<dbReference type="PANTHER" id="PTHR23513:SF6">
    <property type="entry name" value="MAJOR FACILITATOR SUPERFAMILY ASSOCIATED DOMAIN-CONTAINING PROTEIN"/>
    <property type="match status" value="1"/>
</dbReference>
<dbReference type="Pfam" id="PF07690">
    <property type="entry name" value="MFS_1"/>
    <property type="match status" value="1"/>
</dbReference>
<keyword evidence="5 6" id="KW-0472">Membrane</keyword>
<feature type="transmembrane region" description="Helical" evidence="6">
    <location>
        <begin position="261"/>
        <end position="279"/>
    </location>
</feature>